<feature type="transmembrane region" description="Helical" evidence="7">
    <location>
        <begin position="158"/>
        <end position="180"/>
    </location>
</feature>
<comment type="similarity">
    <text evidence="2 7">Belongs to the XK family.</text>
</comment>
<dbReference type="Proteomes" id="UP000319801">
    <property type="component" value="Unassembled WGS sequence"/>
</dbReference>
<dbReference type="GO" id="GO:0043652">
    <property type="term" value="P:engulfment of apoptotic cell"/>
    <property type="evidence" value="ECO:0007669"/>
    <property type="project" value="TreeGrafter"/>
</dbReference>
<feature type="transmembrane region" description="Helical" evidence="7">
    <location>
        <begin position="14"/>
        <end position="36"/>
    </location>
</feature>
<feature type="transmembrane region" description="Helical" evidence="7">
    <location>
        <begin position="223"/>
        <end position="246"/>
    </location>
</feature>
<comment type="caution">
    <text evidence="8">The sequence shown here is derived from an EMBL/GenBank/DDBJ whole genome shotgun (WGS) entry which is preliminary data.</text>
</comment>
<dbReference type="InterPro" id="IPR050895">
    <property type="entry name" value="XK-related_scramblase"/>
</dbReference>
<feature type="transmembrane region" description="Helical" evidence="7">
    <location>
        <begin position="192"/>
        <end position="211"/>
    </location>
</feature>
<evidence type="ECO:0000256" key="6">
    <source>
        <dbReference type="ARBA" id="ARBA00023136"/>
    </source>
</evidence>
<feature type="transmembrane region" description="Helical" evidence="7">
    <location>
        <begin position="48"/>
        <end position="68"/>
    </location>
</feature>
<organism evidence="8 9">
    <name type="scientific">Bagarius yarrelli</name>
    <name type="common">Goonch</name>
    <name type="synonym">Bagrus yarrelli</name>
    <dbReference type="NCBI Taxonomy" id="175774"/>
    <lineage>
        <taxon>Eukaryota</taxon>
        <taxon>Metazoa</taxon>
        <taxon>Chordata</taxon>
        <taxon>Craniata</taxon>
        <taxon>Vertebrata</taxon>
        <taxon>Euteleostomi</taxon>
        <taxon>Actinopterygii</taxon>
        <taxon>Neopterygii</taxon>
        <taxon>Teleostei</taxon>
        <taxon>Ostariophysi</taxon>
        <taxon>Siluriformes</taxon>
        <taxon>Sisoridae</taxon>
        <taxon>Sisorinae</taxon>
        <taxon>Bagarius</taxon>
    </lineage>
</organism>
<evidence type="ECO:0000256" key="4">
    <source>
        <dbReference type="ARBA" id="ARBA00022692"/>
    </source>
</evidence>
<evidence type="ECO:0000256" key="5">
    <source>
        <dbReference type="ARBA" id="ARBA00022989"/>
    </source>
</evidence>
<feature type="transmembrane region" description="Helical" evidence="7">
    <location>
        <begin position="321"/>
        <end position="343"/>
    </location>
</feature>
<gene>
    <name evidence="8" type="ORF">Baya_2484</name>
</gene>
<feature type="transmembrane region" description="Helical" evidence="7">
    <location>
        <begin position="258"/>
        <end position="276"/>
    </location>
</feature>
<dbReference type="GO" id="GO:1902742">
    <property type="term" value="P:apoptotic process involved in development"/>
    <property type="evidence" value="ECO:0007669"/>
    <property type="project" value="TreeGrafter"/>
</dbReference>
<evidence type="ECO:0000313" key="9">
    <source>
        <dbReference type="Proteomes" id="UP000319801"/>
    </source>
</evidence>
<sequence>MRKNISFWFRASDVVASLLSLLLFFWNAAANLWAVISFYQEQKYISMGLFLFLILSSSVLLQIFSWLWFTESSEEMNSSVEKLRKDDILVLMHVLQLGVFFRCLRMLKLSVRRFEQKPTSGAEILSYDLSTLGLFKAFSESAPQLVLMTTNVIQVQDVQLFTVAKIVASLSSLSFTVLSYHRSMCAFLADKLMMGWSSSVTYFLWNLFLIGPRVMCMSLFASVLPCYVAVHFLSLWTLMVFWAWWQKTDFMDSRAGEWLYRATVGLIWYFSWFNVASRSTKLNGMIYHVVIGVDTMLLLGLWWWWRTVESARLNPLPMNPFLLVAVLVIIYITGILLKLLYYWKFHLNKPDLEIGAAEKDENLKTEPQPPQRTAACFGMEHTDSCKTPAPPHKPATGRNLTGIQKRMKMMAENFYN</sequence>
<dbReference type="PANTHER" id="PTHR16024">
    <property type="entry name" value="XK-RELATED PROTEIN"/>
    <property type="match status" value="1"/>
</dbReference>
<feature type="transmembrane region" description="Helical" evidence="7">
    <location>
        <begin position="285"/>
        <end position="305"/>
    </location>
</feature>
<dbReference type="InterPro" id="IPR018629">
    <property type="entry name" value="XK-rel"/>
</dbReference>
<name>A0A556TP35_BAGYA</name>
<keyword evidence="6 7" id="KW-0472">Membrane</keyword>
<comment type="subcellular location">
    <subcellularLocation>
        <location evidence="1">Cell membrane</location>
        <topology evidence="1">Multi-pass membrane protein</topology>
    </subcellularLocation>
    <subcellularLocation>
        <location evidence="7">Membrane</location>
        <topology evidence="7">Multi-pass membrane protein</topology>
    </subcellularLocation>
</comment>
<keyword evidence="9" id="KW-1185">Reference proteome</keyword>
<keyword evidence="3" id="KW-1003">Cell membrane</keyword>
<evidence type="ECO:0000256" key="3">
    <source>
        <dbReference type="ARBA" id="ARBA00022475"/>
    </source>
</evidence>
<evidence type="ECO:0000313" key="8">
    <source>
        <dbReference type="EMBL" id="TSK28297.1"/>
    </source>
</evidence>
<dbReference type="GO" id="GO:0070782">
    <property type="term" value="P:phosphatidylserine exposure on apoptotic cell surface"/>
    <property type="evidence" value="ECO:0007669"/>
    <property type="project" value="TreeGrafter"/>
</dbReference>
<dbReference type="AlphaFoldDB" id="A0A556TP35"/>
<protein>
    <recommendedName>
        <fullName evidence="7">XK-related protein</fullName>
    </recommendedName>
</protein>
<dbReference type="GO" id="GO:0005886">
    <property type="term" value="C:plasma membrane"/>
    <property type="evidence" value="ECO:0007669"/>
    <property type="project" value="UniProtKB-SubCell"/>
</dbReference>
<evidence type="ECO:0000256" key="1">
    <source>
        <dbReference type="ARBA" id="ARBA00004651"/>
    </source>
</evidence>
<dbReference type="EMBL" id="VCAZ01000008">
    <property type="protein sequence ID" value="TSK28297.1"/>
    <property type="molecule type" value="Genomic_DNA"/>
</dbReference>
<dbReference type="PANTHER" id="PTHR16024:SF19">
    <property type="entry name" value="XK-RELATED PROTEIN"/>
    <property type="match status" value="1"/>
</dbReference>
<feature type="transmembrane region" description="Helical" evidence="7">
    <location>
        <begin position="88"/>
        <end position="107"/>
    </location>
</feature>
<dbReference type="OrthoDB" id="6136301at2759"/>
<keyword evidence="5 7" id="KW-1133">Transmembrane helix</keyword>
<accession>A0A556TP35</accession>
<keyword evidence="4 7" id="KW-0812">Transmembrane</keyword>
<dbReference type="Pfam" id="PF09815">
    <property type="entry name" value="XK-related"/>
    <property type="match status" value="1"/>
</dbReference>
<reference evidence="8 9" key="1">
    <citation type="journal article" date="2019" name="Genome Biol. Evol.">
        <title>Whole-Genome Sequencing of the Giant Devil Catfish, Bagarius yarrelli.</title>
        <authorList>
            <person name="Jiang W."/>
            <person name="Lv Y."/>
            <person name="Cheng L."/>
            <person name="Yang K."/>
            <person name="Chao B."/>
            <person name="Wang X."/>
            <person name="Li Y."/>
            <person name="Pan X."/>
            <person name="You X."/>
            <person name="Zhang Y."/>
            <person name="Yang J."/>
            <person name="Li J."/>
            <person name="Zhang X."/>
            <person name="Liu S."/>
            <person name="Sun C."/>
            <person name="Yang J."/>
            <person name="Shi Q."/>
        </authorList>
    </citation>
    <scope>NUCLEOTIDE SEQUENCE [LARGE SCALE GENOMIC DNA]</scope>
    <source>
        <strain evidence="8">JWS20170419001</strain>
        <tissue evidence="8">Muscle</tissue>
    </source>
</reference>
<evidence type="ECO:0000256" key="2">
    <source>
        <dbReference type="ARBA" id="ARBA00008789"/>
    </source>
</evidence>
<proteinExistence type="inferred from homology"/>
<evidence type="ECO:0000256" key="7">
    <source>
        <dbReference type="RuleBase" id="RU910716"/>
    </source>
</evidence>